<dbReference type="Pfam" id="PF00534">
    <property type="entry name" value="Glycos_transf_1"/>
    <property type="match status" value="1"/>
</dbReference>
<dbReference type="Gene3D" id="3.40.50.2000">
    <property type="entry name" value="Glycogen Phosphorylase B"/>
    <property type="match status" value="2"/>
</dbReference>
<dbReference type="InterPro" id="IPR022623">
    <property type="entry name" value="Glyco_trans_4"/>
</dbReference>
<keyword evidence="5" id="KW-1185">Reference proteome</keyword>
<accession>A0A9W6IYN6</accession>
<dbReference type="PANTHER" id="PTHR46401">
    <property type="entry name" value="GLYCOSYLTRANSFERASE WBBK-RELATED"/>
    <property type="match status" value="1"/>
</dbReference>
<dbReference type="InterPro" id="IPR001296">
    <property type="entry name" value="Glyco_trans_1"/>
</dbReference>
<dbReference type="AlphaFoldDB" id="A0A9W6IYN6"/>
<dbReference type="PANTHER" id="PTHR46401:SF2">
    <property type="entry name" value="GLYCOSYLTRANSFERASE WBBK-RELATED"/>
    <property type="match status" value="1"/>
</dbReference>
<dbReference type="Proteomes" id="UP001143372">
    <property type="component" value="Unassembled WGS sequence"/>
</dbReference>
<evidence type="ECO:0000259" key="3">
    <source>
        <dbReference type="Pfam" id="PF12000"/>
    </source>
</evidence>
<dbReference type="GO" id="GO:0009103">
    <property type="term" value="P:lipopolysaccharide biosynthetic process"/>
    <property type="evidence" value="ECO:0007669"/>
    <property type="project" value="TreeGrafter"/>
</dbReference>
<gene>
    <name evidence="4" type="ORF">GCM10008179_11990</name>
</gene>
<evidence type="ECO:0000256" key="1">
    <source>
        <dbReference type="ARBA" id="ARBA00022679"/>
    </source>
</evidence>
<dbReference type="Pfam" id="PF12000">
    <property type="entry name" value="Glyco_trans_4_3"/>
    <property type="match status" value="1"/>
</dbReference>
<sequence length="424" mass="46680">MDVVFIHNNFPGQFVHTAAALARRPGVRVFAVGGPTAKMRPGISLAAYRLPPNPPRAGHPLAERFVTDIVRGELAASAMQKLKQEAKVDPALVVGHSGWGETLFARDMFPNAKHLVYSEFFYNHSGSDVGFDPEFPDAGLRAAFRVRTKNAGMLTSLASADLGLSPTEWQKRQHPEMLWDRIRVIHDGVDTVAASPKPNARFEIPGTGRTLRPRDEVITFVNRQLEPYRGYHIFMRALPEIMRRRPNAEVVIVGGDGVSYGRRAPDGKTWKGVFLDEVRDRLDMSRVHFVGNIPKPDFIAMLQVSSTHVYLTYPFVLSWSLLEAMAAECLIVASSTPPVREVVEDGVTGRLFDFFDVAGLSDLVVQTLAERESLGAMRRAARAFAVANYDLASVCLPRQMALLDGILDLTPSGDPPRVAASPVA</sequence>
<dbReference type="SUPFAM" id="SSF53756">
    <property type="entry name" value="UDP-Glycosyltransferase/glycogen phosphorylase"/>
    <property type="match status" value="1"/>
</dbReference>
<reference evidence="4" key="2">
    <citation type="submission" date="2023-01" db="EMBL/GenBank/DDBJ databases">
        <authorList>
            <person name="Sun Q."/>
            <person name="Evtushenko L."/>
        </authorList>
    </citation>
    <scope>NUCLEOTIDE SEQUENCE</scope>
    <source>
        <strain evidence="4">VKM B-2347</strain>
    </source>
</reference>
<evidence type="ECO:0000313" key="5">
    <source>
        <dbReference type="Proteomes" id="UP001143372"/>
    </source>
</evidence>
<proteinExistence type="predicted"/>
<evidence type="ECO:0000313" key="4">
    <source>
        <dbReference type="EMBL" id="GLK67561.1"/>
    </source>
</evidence>
<reference evidence="4" key="1">
    <citation type="journal article" date="2014" name="Int. J. Syst. Evol. Microbiol.">
        <title>Complete genome sequence of Corynebacterium casei LMG S-19264T (=DSM 44701T), isolated from a smear-ripened cheese.</title>
        <authorList>
            <consortium name="US DOE Joint Genome Institute (JGI-PGF)"/>
            <person name="Walter F."/>
            <person name="Albersmeier A."/>
            <person name="Kalinowski J."/>
            <person name="Ruckert C."/>
        </authorList>
    </citation>
    <scope>NUCLEOTIDE SEQUENCE</scope>
    <source>
        <strain evidence="4">VKM B-2347</strain>
    </source>
</reference>
<name>A0A9W6IYN6_9HYPH</name>
<feature type="domain" description="Glycosyl transferase family 1" evidence="2">
    <location>
        <begin position="214"/>
        <end position="383"/>
    </location>
</feature>
<dbReference type="RefSeq" id="WP_271167809.1">
    <property type="nucleotide sequence ID" value="NZ_BSFI01000006.1"/>
</dbReference>
<keyword evidence="1 4" id="KW-0808">Transferase</keyword>
<feature type="domain" description="Glycosyl transferase family 4" evidence="3">
    <location>
        <begin position="27"/>
        <end position="192"/>
    </location>
</feature>
<dbReference type="EMBL" id="BSFI01000006">
    <property type="protein sequence ID" value="GLK67561.1"/>
    <property type="molecule type" value="Genomic_DNA"/>
</dbReference>
<dbReference type="GO" id="GO:0016757">
    <property type="term" value="F:glycosyltransferase activity"/>
    <property type="evidence" value="ECO:0007669"/>
    <property type="project" value="InterPro"/>
</dbReference>
<evidence type="ECO:0000259" key="2">
    <source>
        <dbReference type="Pfam" id="PF00534"/>
    </source>
</evidence>
<organism evidence="4 5">
    <name type="scientific">Hansschlegelia plantiphila</name>
    <dbReference type="NCBI Taxonomy" id="374655"/>
    <lineage>
        <taxon>Bacteria</taxon>
        <taxon>Pseudomonadati</taxon>
        <taxon>Pseudomonadota</taxon>
        <taxon>Alphaproteobacteria</taxon>
        <taxon>Hyphomicrobiales</taxon>
        <taxon>Methylopilaceae</taxon>
        <taxon>Hansschlegelia</taxon>
    </lineage>
</organism>
<protein>
    <submittedName>
        <fullName evidence="4">Glycosyl transferase</fullName>
    </submittedName>
</protein>
<comment type="caution">
    <text evidence="4">The sequence shown here is derived from an EMBL/GenBank/DDBJ whole genome shotgun (WGS) entry which is preliminary data.</text>
</comment>